<dbReference type="AlphaFoldDB" id="A0A255Z9X2"/>
<gene>
    <name evidence="2" type="ORF">CHU92_05295</name>
</gene>
<dbReference type="CDD" id="cd06587">
    <property type="entry name" value="VOC"/>
    <property type="match status" value="1"/>
</dbReference>
<dbReference type="Proteomes" id="UP000216605">
    <property type="component" value="Unassembled WGS sequence"/>
</dbReference>
<dbReference type="OrthoDB" id="9799428at2"/>
<comment type="caution">
    <text evidence="2">The sequence shown here is derived from an EMBL/GenBank/DDBJ whole genome shotgun (WGS) entry which is preliminary data.</text>
</comment>
<dbReference type="PROSITE" id="PS51819">
    <property type="entry name" value="VOC"/>
    <property type="match status" value="1"/>
</dbReference>
<feature type="domain" description="VOC" evidence="1">
    <location>
        <begin position="6"/>
        <end position="116"/>
    </location>
</feature>
<keyword evidence="3" id="KW-1185">Reference proteome</keyword>
<evidence type="ECO:0000259" key="1">
    <source>
        <dbReference type="PROSITE" id="PS51819"/>
    </source>
</evidence>
<dbReference type="EMBL" id="NOXV01000220">
    <property type="protein sequence ID" value="OYQ38363.1"/>
    <property type="molecule type" value="Genomic_DNA"/>
</dbReference>
<dbReference type="SUPFAM" id="SSF54593">
    <property type="entry name" value="Glyoxalase/Bleomycin resistance protein/Dihydroxybiphenyl dioxygenase"/>
    <property type="match status" value="1"/>
</dbReference>
<sequence length="121" mass="13927">MARVTGIGGLFFRSANNKALGEWYEKYFGITYMPRKDVWRQDAGPTVFSPFKHDTDYFGIPGQQFMVNLRVEGIDELLDIMKADGVKIDKNRVEDAIGKFAWVFDPEGNKIELWEPSEETK</sequence>
<dbReference type="InterPro" id="IPR029068">
    <property type="entry name" value="Glyas_Bleomycin-R_OHBP_Dase"/>
</dbReference>
<dbReference type="RefSeq" id="WP_094413323.1">
    <property type="nucleotide sequence ID" value="NZ_NOXV01000220.1"/>
</dbReference>
<evidence type="ECO:0000313" key="3">
    <source>
        <dbReference type="Proteomes" id="UP000216605"/>
    </source>
</evidence>
<reference evidence="2 3" key="1">
    <citation type="submission" date="2017-07" db="EMBL/GenBank/DDBJ databases">
        <title>Flavobacterium cyanobacteriorum sp. nov., isolated from cyanobacterial aggregates in a eutrophic lake.</title>
        <authorList>
            <person name="Cai H."/>
        </authorList>
    </citation>
    <scope>NUCLEOTIDE SEQUENCE [LARGE SCALE GENOMIC DNA]</scope>
    <source>
        <strain evidence="2 3">TH021</strain>
    </source>
</reference>
<dbReference type="InterPro" id="IPR037523">
    <property type="entry name" value="VOC_core"/>
</dbReference>
<dbReference type="Gene3D" id="3.10.180.10">
    <property type="entry name" value="2,3-Dihydroxybiphenyl 1,2-Dioxygenase, domain 1"/>
    <property type="match status" value="1"/>
</dbReference>
<accession>A0A255Z9X2</accession>
<protein>
    <submittedName>
        <fullName evidence="2">Glyoxalase</fullName>
    </submittedName>
</protein>
<proteinExistence type="predicted"/>
<name>A0A255Z9X2_9FLAO</name>
<evidence type="ECO:0000313" key="2">
    <source>
        <dbReference type="EMBL" id="OYQ38363.1"/>
    </source>
</evidence>
<organism evidence="2 3">
    <name type="scientific">Flavobacterium cyanobacteriorum</name>
    <dbReference type="NCBI Taxonomy" id="2022802"/>
    <lineage>
        <taxon>Bacteria</taxon>
        <taxon>Pseudomonadati</taxon>
        <taxon>Bacteroidota</taxon>
        <taxon>Flavobacteriia</taxon>
        <taxon>Flavobacteriales</taxon>
        <taxon>Flavobacteriaceae</taxon>
        <taxon>Flavobacterium</taxon>
    </lineage>
</organism>